<dbReference type="InterPro" id="IPR011764">
    <property type="entry name" value="Biotin_carboxylation_dom"/>
</dbReference>
<dbReference type="InterPro" id="IPR013815">
    <property type="entry name" value="ATP_grasp_subdomain_1"/>
</dbReference>
<dbReference type="FunFam" id="3.30.470.20:FF:000028">
    <property type="entry name" value="Methylcrotonoyl-CoA carboxylase subunit alpha, mitochondrial"/>
    <property type="match status" value="1"/>
</dbReference>
<dbReference type="Pfam" id="PF02785">
    <property type="entry name" value="Biotin_carb_C"/>
    <property type="match status" value="1"/>
</dbReference>
<dbReference type="PANTHER" id="PTHR18866">
    <property type="entry name" value="CARBOXYLASE:PYRUVATE/ACETYL-COA/PROPIONYL-COA CARBOXYLASE"/>
    <property type="match status" value="1"/>
</dbReference>
<dbReference type="Pfam" id="PF00364">
    <property type="entry name" value="Biotin_lipoyl"/>
    <property type="match status" value="1"/>
</dbReference>
<evidence type="ECO:0000259" key="11">
    <source>
        <dbReference type="PROSITE" id="PS50968"/>
    </source>
</evidence>
<dbReference type="SMART" id="SM00878">
    <property type="entry name" value="Biotin_carb_C"/>
    <property type="match status" value="1"/>
</dbReference>
<evidence type="ECO:0000256" key="1">
    <source>
        <dbReference type="ARBA" id="ARBA00001953"/>
    </source>
</evidence>
<keyword evidence="3" id="KW-0436">Ligase</keyword>
<dbReference type="Pfam" id="PF02786">
    <property type="entry name" value="CPSase_L_D2"/>
    <property type="match status" value="1"/>
</dbReference>
<dbReference type="Pfam" id="PF00289">
    <property type="entry name" value="Biotin_carb_N"/>
    <property type="match status" value="1"/>
</dbReference>
<dbReference type="OrthoDB" id="196847at2759"/>
<dbReference type="InterPro" id="IPR011053">
    <property type="entry name" value="Single_hybrid_motif"/>
</dbReference>
<feature type="domain" description="Biotin carboxylation" evidence="13">
    <location>
        <begin position="8"/>
        <end position="454"/>
    </location>
</feature>
<keyword evidence="8" id="KW-0092">Biotin</keyword>
<dbReference type="CTD" id="56922"/>
<evidence type="ECO:0000256" key="6">
    <source>
        <dbReference type="ARBA" id="ARBA00022946"/>
    </source>
</evidence>
<dbReference type="InterPro" id="IPR050856">
    <property type="entry name" value="Biotin_carboxylase_complex"/>
</dbReference>
<dbReference type="PANTHER" id="PTHR18866:SF33">
    <property type="entry name" value="METHYLCROTONOYL-COA CARBOXYLASE SUBUNIT ALPHA, MITOCHONDRIAL-RELATED"/>
    <property type="match status" value="1"/>
</dbReference>
<feature type="domain" description="Lipoyl-binding" evidence="11">
    <location>
        <begin position="602"/>
        <end position="677"/>
    </location>
</feature>
<evidence type="ECO:0000313" key="14">
    <source>
        <dbReference type="EnsemblMetazoa" id="XP_014251921.1"/>
    </source>
</evidence>
<dbReference type="InterPro" id="IPR011054">
    <property type="entry name" value="Rudment_hybrid_motif"/>
</dbReference>
<comment type="cofactor">
    <cofactor evidence="1">
        <name>biotin</name>
        <dbReference type="ChEBI" id="CHEBI:57586"/>
    </cofactor>
</comment>
<dbReference type="FunFam" id="2.40.50.100:FF:000003">
    <property type="entry name" value="Acetyl-CoA carboxylase biotin carboxyl carrier protein"/>
    <property type="match status" value="1"/>
</dbReference>
<dbReference type="SUPFAM" id="SSF56059">
    <property type="entry name" value="Glutathione synthetase ATP-binding domain-like"/>
    <property type="match status" value="1"/>
</dbReference>
<comment type="subcellular location">
    <subcellularLocation>
        <location evidence="2">Mitochondrion matrix</location>
    </subcellularLocation>
</comment>
<dbReference type="Gene3D" id="3.30.470.20">
    <property type="entry name" value="ATP-grasp fold, B domain"/>
    <property type="match status" value="1"/>
</dbReference>
<evidence type="ECO:0000256" key="10">
    <source>
        <dbReference type="PROSITE-ProRule" id="PRU00409"/>
    </source>
</evidence>
<comment type="function">
    <text evidence="9">This is one of the 2 subunits of the biotin-dependent propionyl-CoA carboxylase (PCC), a mitochondrial enzyme involved in the catabolism of odd chain fatty acids, branched-chain amino acids isoleucine, threonine, methionine, and valine and other metabolites. Propionyl-CoA carboxylase catalyzes the carboxylation of propionyl-CoA/propanoyl-CoA to D-methylmalonyl-CoA/(S)-methylmalonyl-CoA. Within the holoenzyme, the alpha subunit catalyzes the ATP-dependent carboxylation of the biotin carried by the biotin carboxyl carrier (BCC) domain, while the beta subunit then transfers the carboxyl group from carboxylated biotin to propionyl-CoA. Propionyl-CoA carboxylase also significantly acts on butyryl-CoA/butanoyl-CoA, which is converted to ethylmalonyl-CoA/(2S)-ethylmalonyl-CoA. Other alternative minor substrates include (2E)-butenoyl-CoA/crotonoyl-CoA.</text>
</comment>
<feature type="domain" description="ATP-grasp" evidence="12">
    <location>
        <begin position="127"/>
        <end position="325"/>
    </location>
</feature>
<dbReference type="Gene3D" id="3.30.1490.20">
    <property type="entry name" value="ATP-grasp fold, A domain"/>
    <property type="match status" value="1"/>
</dbReference>
<evidence type="ECO:0000256" key="7">
    <source>
        <dbReference type="ARBA" id="ARBA00023128"/>
    </source>
</evidence>
<dbReference type="InterPro" id="IPR016185">
    <property type="entry name" value="PreATP-grasp_dom_sf"/>
</dbReference>
<dbReference type="Gene3D" id="2.40.50.100">
    <property type="match status" value="1"/>
</dbReference>
<dbReference type="FunFam" id="3.30.1490.20:FF:000003">
    <property type="entry name" value="acetyl-CoA carboxylase isoform X1"/>
    <property type="match status" value="1"/>
</dbReference>
<dbReference type="PROSITE" id="PS50975">
    <property type="entry name" value="ATP_GRASP"/>
    <property type="match status" value="1"/>
</dbReference>
<dbReference type="PROSITE" id="PS50979">
    <property type="entry name" value="BC"/>
    <property type="match status" value="1"/>
</dbReference>
<dbReference type="GeneID" id="106668034"/>
<dbReference type="Gene3D" id="3.30.700.40">
    <property type="match status" value="1"/>
</dbReference>
<dbReference type="InterPro" id="IPR000089">
    <property type="entry name" value="Biotin_lipoyl"/>
</dbReference>
<dbReference type="PROSITE" id="PS50968">
    <property type="entry name" value="BIOTINYL_LIPOYL"/>
    <property type="match status" value="1"/>
</dbReference>
<dbReference type="SUPFAM" id="SSF51246">
    <property type="entry name" value="Rudiment single hybrid motif"/>
    <property type="match status" value="1"/>
</dbReference>
<dbReference type="GO" id="GO:0004485">
    <property type="term" value="F:methylcrotonoyl-CoA carboxylase activity"/>
    <property type="evidence" value="ECO:0007669"/>
    <property type="project" value="TreeGrafter"/>
</dbReference>
<evidence type="ECO:0000256" key="5">
    <source>
        <dbReference type="ARBA" id="ARBA00022840"/>
    </source>
</evidence>
<keyword evidence="4 10" id="KW-0547">Nucleotide-binding</keyword>
<name>A0A8I6RV18_CIMLE</name>
<evidence type="ECO:0000256" key="4">
    <source>
        <dbReference type="ARBA" id="ARBA00022741"/>
    </source>
</evidence>
<protein>
    <recommendedName>
        <fullName evidence="16">Methylcrotonoyl-CoA carboxylase subunit alpha, mitochondrial</fullName>
    </recommendedName>
</protein>
<dbReference type="Gene3D" id="3.40.50.20">
    <property type="match status" value="1"/>
</dbReference>
<dbReference type="RefSeq" id="XP_014251921.1">
    <property type="nucleotide sequence ID" value="XM_014396435.2"/>
</dbReference>
<dbReference type="GO" id="GO:0005759">
    <property type="term" value="C:mitochondrial matrix"/>
    <property type="evidence" value="ECO:0007669"/>
    <property type="project" value="UniProtKB-SubCell"/>
</dbReference>
<evidence type="ECO:0000256" key="2">
    <source>
        <dbReference type="ARBA" id="ARBA00004305"/>
    </source>
</evidence>
<keyword evidence="6" id="KW-0809">Transit peptide</keyword>
<dbReference type="InterPro" id="IPR011761">
    <property type="entry name" value="ATP-grasp"/>
</dbReference>
<dbReference type="Proteomes" id="UP000494040">
    <property type="component" value="Unassembled WGS sequence"/>
</dbReference>
<sequence length="680" mass="75201">MSVKSLSMMKKILIANRGEIACRVMRTAKRLGIRTVAVFSDADVDSLHVKMADEAFYIGPPQAQESYLRGDKIIDVAKQANALGIHPGYGFLSENVEFAELCQKEGIIFIGPPSSAIRDMGIKSTSKSIMEAAGVATVPGYHGDNQDIHFLEEKANEIGFPVMIKAVRGGGGKGMRIAHTKEDFQAALESAKRESLRAFNDDNVLLEKYIGRPRHVEVQVFGDKHGNYVHLFERDCSVQRRHQKVIEQAPAPGVDNKLRLELGEAGVRAARAVNYVGAGTVEFIFDTNENKFYFMEMNTRLQVEHPITEMITGVDLVEWQLRVASGEKIPLRQEEITLKGSSVEARIYAEDILGGFLPTAGHLDLMSTPSGENIRVETGVTSGDDVSVHYDPMIAKLVVWSPQEETSLSKMVSALGEFNIVGVENNVDFLRRLCLHNDLIKGNVHTGFIDEHKNSLMPTPPNDIVVIKAALSVILREIARTKEMAFKSVDKFNPFSLEGPFRLNHEHTRVVKLLYQEKEYNVVIKSDINSEWMKAKVNDSPEVKVKGKIETKDGFSYVTFWTPQDVSSMKIGHSKDDLFLFCKDGNFKIGMKSEDLGGGDFSQSEGSLSQAVSPMPGVVEKIIVKNGDTVKKGDPVAVVIAMKMEHVIKAEMDGTVESVLFQAGQNVGKNMPIVKFAAKE</sequence>
<dbReference type="GO" id="GO:0046872">
    <property type="term" value="F:metal ion binding"/>
    <property type="evidence" value="ECO:0007669"/>
    <property type="project" value="InterPro"/>
</dbReference>
<dbReference type="SUPFAM" id="SSF52440">
    <property type="entry name" value="PreATP-grasp domain"/>
    <property type="match status" value="1"/>
</dbReference>
<dbReference type="InterPro" id="IPR001882">
    <property type="entry name" value="Biotin_BS"/>
</dbReference>
<dbReference type="InterPro" id="IPR005482">
    <property type="entry name" value="Biotin_COase_C"/>
</dbReference>
<evidence type="ECO:0000256" key="8">
    <source>
        <dbReference type="ARBA" id="ARBA00023267"/>
    </source>
</evidence>
<dbReference type="SUPFAM" id="SSF51230">
    <property type="entry name" value="Single hybrid motif"/>
    <property type="match status" value="1"/>
</dbReference>
<keyword evidence="5 10" id="KW-0067">ATP-binding</keyword>
<dbReference type="KEGG" id="clec:106668034"/>
<evidence type="ECO:0008006" key="16">
    <source>
        <dbReference type="Google" id="ProtNLM"/>
    </source>
</evidence>
<dbReference type="FunFam" id="3.40.50.20:FF:000010">
    <property type="entry name" value="Propionyl-CoA carboxylase subunit alpha"/>
    <property type="match status" value="1"/>
</dbReference>
<dbReference type="OMA" id="FINKPKH"/>
<organism evidence="14 15">
    <name type="scientific">Cimex lectularius</name>
    <name type="common">Bed bug</name>
    <name type="synonym">Acanthia lectularia</name>
    <dbReference type="NCBI Taxonomy" id="79782"/>
    <lineage>
        <taxon>Eukaryota</taxon>
        <taxon>Metazoa</taxon>
        <taxon>Ecdysozoa</taxon>
        <taxon>Arthropoda</taxon>
        <taxon>Hexapoda</taxon>
        <taxon>Insecta</taxon>
        <taxon>Pterygota</taxon>
        <taxon>Neoptera</taxon>
        <taxon>Paraneoptera</taxon>
        <taxon>Hemiptera</taxon>
        <taxon>Heteroptera</taxon>
        <taxon>Panheteroptera</taxon>
        <taxon>Cimicomorpha</taxon>
        <taxon>Cimicidae</taxon>
        <taxon>Cimex</taxon>
    </lineage>
</organism>
<dbReference type="PROSITE" id="PS00867">
    <property type="entry name" value="CPSASE_2"/>
    <property type="match status" value="1"/>
</dbReference>
<evidence type="ECO:0000256" key="9">
    <source>
        <dbReference type="ARBA" id="ARBA00056148"/>
    </source>
</evidence>
<keyword evidence="15" id="KW-1185">Reference proteome</keyword>
<dbReference type="EnsemblMetazoa" id="XM_014396435.2">
    <property type="protein sequence ID" value="XP_014251921.1"/>
    <property type="gene ID" value="LOC106668034"/>
</dbReference>
<dbReference type="InterPro" id="IPR005481">
    <property type="entry name" value="BC-like_N"/>
</dbReference>
<keyword evidence="7" id="KW-0496">Mitochondrion</keyword>
<evidence type="ECO:0000256" key="3">
    <source>
        <dbReference type="ARBA" id="ARBA00022598"/>
    </source>
</evidence>
<dbReference type="CDD" id="cd06850">
    <property type="entry name" value="biotinyl_domain"/>
    <property type="match status" value="1"/>
</dbReference>
<dbReference type="PROSITE" id="PS00188">
    <property type="entry name" value="BIOTIN"/>
    <property type="match status" value="1"/>
</dbReference>
<evidence type="ECO:0000259" key="12">
    <source>
        <dbReference type="PROSITE" id="PS50975"/>
    </source>
</evidence>
<dbReference type="GO" id="GO:0005524">
    <property type="term" value="F:ATP binding"/>
    <property type="evidence" value="ECO:0007669"/>
    <property type="project" value="UniProtKB-UniRule"/>
</dbReference>
<proteinExistence type="predicted"/>
<dbReference type="InterPro" id="IPR005479">
    <property type="entry name" value="CPAse_ATP-bd"/>
</dbReference>
<evidence type="ECO:0000313" key="15">
    <source>
        <dbReference type="Proteomes" id="UP000494040"/>
    </source>
</evidence>
<accession>A0A8I6RV18</accession>
<dbReference type="AlphaFoldDB" id="A0A8I6RV18"/>
<reference evidence="14" key="1">
    <citation type="submission" date="2022-01" db="UniProtKB">
        <authorList>
            <consortium name="EnsemblMetazoa"/>
        </authorList>
    </citation>
    <scope>IDENTIFICATION</scope>
</reference>
<evidence type="ECO:0000259" key="13">
    <source>
        <dbReference type="PROSITE" id="PS50979"/>
    </source>
</evidence>